<dbReference type="CDD" id="cd04301">
    <property type="entry name" value="NAT_SF"/>
    <property type="match status" value="1"/>
</dbReference>
<dbReference type="InterPro" id="IPR016181">
    <property type="entry name" value="Acyl_CoA_acyltransferase"/>
</dbReference>
<evidence type="ECO:0000313" key="4">
    <source>
        <dbReference type="EMBL" id="GGX62459.1"/>
    </source>
</evidence>
<dbReference type="RefSeq" id="WP_189582298.1">
    <property type="nucleotide sequence ID" value="NZ_BMYV01000001.1"/>
</dbReference>
<keyword evidence="2" id="KW-0012">Acyltransferase</keyword>
<dbReference type="EMBL" id="BMYV01000001">
    <property type="protein sequence ID" value="GGX62459.1"/>
    <property type="molecule type" value="Genomic_DNA"/>
</dbReference>
<dbReference type="Proteomes" id="UP000600865">
    <property type="component" value="Unassembled WGS sequence"/>
</dbReference>
<dbReference type="GO" id="GO:0016747">
    <property type="term" value="F:acyltransferase activity, transferring groups other than amino-acyl groups"/>
    <property type="evidence" value="ECO:0007669"/>
    <property type="project" value="InterPro"/>
</dbReference>
<dbReference type="SUPFAM" id="SSF55729">
    <property type="entry name" value="Acyl-CoA N-acyltransferases (Nat)"/>
    <property type="match status" value="1"/>
</dbReference>
<dbReference type="Gene3D" id="3.40.630.30">
    <property type="match status" value="1"/>
</dbReference>
<dbReference type="Pfam" id="PF00583">
    <property type="entry name" value="Acetyltransf_1"/>
    <property type="match status" value="1"/>
</dbReference>
<dbReference type="PROSITE" id="PS51186">
    <property type="entry name" value="GNAT"/>
    <property type="match status" value="1"/>
</dbReference>
<reference evidence="4 5" key="1">
    <citation type="journal article" date="2014" name="Int. J. Syst. Evol. Microbiol.">
        <title>Complete genome sequence of Corynebacterium casei LMG S-19264T (=DSM 44701T), isolated from a smear-ripened cheese.</title>
        <authorList>
            <consortium name="US DOE Joint Genome Institute (JGI-PGF)"/>
            <person name="Walter F."/>
            <person name="Albersmeier A."/>
            <person name="Kalinowski J."/>
            <person name="Ruckert C."/>
        </authorList>
    </citation>
    <scope>NUCLEOTIDE SEQUENCE [LARGE SCALE GENOMIC DNA]</scope>
    <source>
        <strain evidence="4 5">KCTC 23968</strain>
    </source>
</reference>
<name>A0A918KG35_9PROT</name>
<evidence type="ECO:0000313" key="5">
    <source>
        <dbReference type="Proteomes" id="UP000600865"/>
    </source>
</evidence>
<feature type="domain" description="N-acetyltransferase" evidence="3">
    <location>
        <begin position="3"/>
        <end position="151"/>
    </location>
</feature>
<dbReference type="PANTHER" id="PTHR43877">
    <property type="entry name" value="AMINOALKYLPHOSPHONATE N-ACETYLTRANSFERASE-RELATED-RELATED"/>
    <property type="match status" value="1"/>
</dbReference>
<dbReference type="AlphaFoldDB" id="A0A918KG35"/>
<comment type="caution">
    <text evidence="4">The sequence shown here is derived from an EMBL/GenBank/DDBJ whole genome shotgun (WGS) entry which is preliminary data.</text>
</comment>
<evidence type="ECO:0000256" key="2">
    <source>
        <dbReference type="ARBA" id="ARBA00023315"/>
    </source>
</evidence>
<gene>
    <name evidence="4" type="primary">yedL</name>
    <name evidence="4" type="ORF">GCM10011309_10540</name>
</gene>
<accession>A0A918KG35</accession>
<keyword evidence="1" id="KW-0808">Transferase</keyword>
<proteinExistence type="predicted"/>
<protein>
    <submittedName>
        <fullName evidence="4">N-acetyltransferase</fullName>
    </submittedName>
</protein>
<evidence type="ECO:0000256" key="1">
    <source>
        <dbReference type="ARBA" id="ARBA00022679"/>
    </source>
</evidence>
<organism evidence="4 5">
    <name type="scientific">Litorimonas cladophorae</name>
    <dbReference type="NCBI Taxonomy" id="1220491"/>
    <lineage>
        <taxon>Bacteria</taxon>
        <taxon>Pseudomonadati</taxon>
        <taxon>Pseudomonadota</taxon>
        <taxon>Alphaproteobacteria</taxon>
        <taxon>Maricaulales</taxon>
        <taxon>Robiginitomaculaceae</taxon>
    </lineage>
</organism>
<keyword evidence="5" id="KW-1185">Reference proteome</keyword>
<dbReference type="InterPro" id="IPR000182">
    <property type="entry name" value="GNAT_dom"/>
</dbReference>
<evidence type="ECO:0000259" key="3">
    <source>
        <dbReference type="PROSITE" id="PS51186"/>
    </source>
</evidence>
<dbReference type="InterPro" id="IPR050832">
    <property type="entry name" value="Bact_Acetyltransf"/>
</dbReference>
<sequence>METKIVDISDPQVQELVELHLTGMMDNSPPGHVFALDSSGLADPRVTLFGAWDDEVLLGIGALKLVSDTVGEVKSMRVRPDAIGRGIGKAILEAIISEATACGFKRLSLETGSGAGFDAAIGLYVKRGFERGDAFGEYTASDFNQFFHLDL</sequence>
<dbReference type="PANTHER" id="PTHR43877:SF5">
    <property type="entry name" value="BLL8307 PROTEIN"/>
    <property type="match status" value="1"/>
</dbReference>